<keyword evidence="2" id="KW-1185">Reference proteome</keyword>
<dbReference type="AlphaFoldDB" id="A0A2Z7BLP3"/>
<name>A0A2Z7BLP3_9LAMI</name>
<organism evidence="1 2">
    <name type="scientific">Dorcoceras hygrometricum</name>
    <dbReference type="NCBI Taxonomy" id="472368"/>
    <lineage>
        <taxon>Eukaryota</taxon>
        <taxon>Viridiplantae</taxon>
        <taxon>Streptophyta</taxon>
        <taxon>Embryophyta</taxon>
        <taxon>Tracheophyta</taxon>
        <taxon>Spermatophyta</taxon>
        <taxon>Magnoliopsida</taxon>
        <taxon>eudicotyledons</taxon>
        <taxon>Gunneridae</taxon>
        <taxon>Pentapetalae</taxon>
        <taxon>asterids</taxon>
        <taxon>lamiids</taxon>
        <taxon>Lamiales</taxon>
        <taxon>Gesneriaceae</taxon>
        <taxon>Didymocarpoideae</taxon>
        <taxon>Trichosporeae</taxon>
        <taxon>Loxocarpinae</taxon>
        <taxon>Dorcoceras</taxon>
    </lineage>
</organism>
<proteinExistence type="predicted"/>
<dbReference type="EMBL" id="KV004782">
    <property type="protein sequence ID" value="KZV35226.1"/>
    <property type="molecule type" value="Genomic_DNA"/>
</dbReference>
<dbReference type="Proteomes" id="UP000250235">
    <property type="component" value="Unassembled WGS sequence"/>
</dbReference>
<evidence type="ECO:0000313" key="2">
    <source>
        <dbReference type="Proteomes" id="UP000250235"/>
    </source>
</evidence>
<evidence type="ECO:0000313" key="1">
    <source>
        <dbReference type="EMBL" id="KZV35226.1"/>
    </source>
</evidence>
<protein>
    <submittedName>
        <fullName evidence="1">Uncharacterized protein</fullName>
    </submittedName>
</protein>
<sequence length="400" mass="44742">MIESGDQLRDQLCVDVLGEAIGFLESALERFVAGDYTSSFGLVGTSSFGLVGTTAFWIREEDSAVSCVSFSCVRDLLLRCEQMLVSVQHCDSLSCRWICSQLLSAVRFNRDLDLVLYYCFPTLRIFPDNKFCRDTLVTVHRTLSSSIADGRQLRLKRLAPTSFTGKLALQRLAAVVLRIRSTTGITAPSSVCTRRAEKFVMNGISSSRLTHRIMVKRLATSPHDPLGITDSACKNQLVMVSVQYGPFNTYIPIRSTTIDSIGYPRKKASGESSTTKHRLLHASGPHPILPPNDPNRVGKRVKVRRLSCIVSMMFRVVRTNQYNQDLGLIHSTNCNHLKSPNEGSSIDHQVTIHLHAQNITMFPTNEMWYFASQMLSSSGVLILILMAQSTRNEFRIHSDY</sequence>
<accession>A0A2Z7BLP3</accession>
<reference evidence="1 2" key="1">
    <citation type="journal article" date="2015" name="Proc. Natl. Acad. Sci. U.S.A.">
        <title>The resurrection genome of Boea hygrometrica: A blueprint for survival of dehydration.</title>
        <authorList>
            <person name="Xiao L."/>
            <person name="Yang G."/>
            <person name="Zhang L."/>
            <person name="Yang X."/>
            <person name="Zhao S."/>
            <person name="Ji Z."/>
            <person name="Zhou Q."/>
            <person name="Hu M."/>
            <person name="Wang Y."/>
            <person name="Chen M."/>
            <person name="Xu Y."/>
            <person name="Jin H."/>
            <person name="Xiao X."/>
            <person name="Hu G."/>
            <person name="Bao F."/>
            <person name="Hu Y."/>
            <person name="Wan P."/>
            <person name="Li L."/>
            <person name="Deng X."/>
            <person name="Kuang T."/>
            <person name="Xiang C."/>
            <person name="Zhu J.K."/>
            <person name="Oliver M.J."/>
            <person name="He Y."/>
        </authorList>
    </citation>
    <scope>NUCLEOTIDE SEQUENCE [LARGE SCALE GENOMIC DNA]</scope>
    <source>
        <strain evidence="2">cv. XS01</strain>
    </source>
</reference>
<gene>
    <name evidence="1" type="ORF">F511_42365</name>
</gene>